<reference evidence="1 2" key="1">
    <citation type="submission" date="2015-01" db="EMBL/GenBank/DDBJ databases">
        <title>Evolution of Trichinella species and genotypes.</title>
        <authorList>
            <person name="Korhonen P.K."/>
            <person name="Edoardo P."/>
            <person name="Giuseppe L.R."/>
            <person name="Gasser R.B."/>
        </authorList>
    </citation>
    <scope>NUCLEOTIDE SEQUENCE [LARGE SCALE GENOMIC DNA]</scope>
    <source>
        <strain evidence="1">ISS417</strain>
    </source>
</reference>
<evidence type="ECO:0000313" key="1">
    <source>
        <dbReference type="EMBL" id="KRX47701.1"/>
    </source>
</evidence>
<sequence>MIDRPFQQRDEQKELDWISNKKKLNWLQNLSGAWIEHLKLFLNGTSSCSPFILTVRKHIATYCEFLDNLIAKAAALRVVLQPQTIICYFETALIPAVQGSFPGKVADFGLRTRYLHEAETKKKIKMFVATAFLLLPEVLDVMDLLGTDVTGLLAALFDYFRRKWMTPNKLPFWNVYNVQTCTSNHLEG</sequence>
<comment type="caution">
    <text evidence="1">The sequence shown here is derived from an EMBL/GenBank/DDBJ whole genome shotgun (WGS) entry which is preliminary data.</text>
</comment>
<dbReference type="STRING" id="144512.A0A0V0U9A5"/>
<accession>A0A0V0U9A5</accession>
<dbReference type="OrthoDB" id="6154864at2759"/>
<dbReference type="AlphaFoldDB" id="A0A0V0U9A5"/>
<dbReference type="EMBL" id="JYDJ01000039">
    <property type="protein sequence ID" value="KRX47701.1"/>
    <property type="molecule type" value="Genomic_DNA"/>
</dbReference>
<protein>
    <recommendedName>
        <fullName evidence="3">MULE transposase domain-containing protein</fullName>
    </recommendedName>
</protein>
<organism evidence="1 2">
    <name type="scientific">Trichinella murrelli</name>
    <dbReference type="NCBI Taxonomy" id="144512"/>
    <lineage>
        <taxon>Eukaryota</taxon>
        <taxon>Metazoa</taxon>
        <taxon>Ecdysozoa</taxon>
        <taxon>Nematoda</taxon>
        <taxon>Enoplea</taxon>
        <taxon>Dorylaimia</taxon>
        <taxon>Trichinellida</taxon>
        <taxon>Trichinellidae</taxon>
        <taxon>Trichinella</taxon>
    </lineage>
</organism>
<gene>
    <name evidence="1" type="ORF">T05_11748</name>
</gene>
<proteinExistence type="predicted"/>
<evidence type="ECO:0000313" key="2">
    <source>
        <dbReference type="Proteomes" id="UP000055048"/>
    </source>
</evidence>
<keyword evidence="2" id="KW-1185">Reference proteome</keyword>
<evidence type="ECO:0008006" key="3">
    <source>
        <dbReference type="Google" id="ProtNLM"/>
    </source>
</evidence>
<dbReference type="Proteomes" id="UP000055048">
    <property type="component" value="Unassembled WGS sequence"/>
</dbReference>
<name>A0A0V0U9A5_9BILA</name>